<name>A0A4Z2I037_9TELE</name>
<keyword evidence="2" id="KW-1185">Reference proteome</keyword>
<organism evidence="1 2">
    <name type="scientific">Liparis tanakae</name>
    <name type="common">Tanaka's snailfish</name>
    <dbReference type="NCBI Taxonomy" id="230148"/>
    <lineage>
        <taxon>Eukaryota</taxon>
        <taxon>Metazoa</taxon>
        <taxon>Chordata</taxon>
        <taxon>Craniata</taxon>
        <taxon>Vertebrata</taxon>
        <taxon>Euteleostomi</taxon>
        <taxon>Actinopterygii</taxon>
        <taxon>Neopterygii</taxon>
        <taxon>Teleostei</taxon>
        <taxon>Neoteleostei</taxon>
        <taxon>Acanthomorphata</taxon>
        <taxon>Eupercaria</taxon>
        <taxon>Perciformes</taxon>
        <taxon>Cottioidei</taxon>
        <taxon>Cottales</taxon>
        <taxon>Liparidae</taxon>
        <taxon>Liparis</taxon>
    </lineage>
</organism>
<dbReference type="EMBL" id="SRLO01000161">
    <property type="protein sequence ID" value="TNN70593.1"/>
    <property type="molecule type" value="Genomic_DNA"/>
</dbReference>
<reference evidence="1 2" key="1">
    <citation type="submission" date="2019-03" db="EMBL/GenBank/DDBJ databases">
        <title>First draft genome of Liparis tanakae, snailfish: a comprehensive survey of snailfish specific genes.</title>
        <authorList>
            <person name="Kim W."/>
            <person name="Song I."/>
            <person name="Jeong J.-H."/>
            <person name="Kim D."/>
            <person name="Kim S."/>
            <person name="Ryu S."/>
            <person name="Song J.Y."/>
            <person name="Lee S.K."/>
        </authorList>
    </citation>
    <scope>NUCLEOTIDE SEQUENCE [LARGE SCALE GENOMIC DNA]</scope>
    <source>
        <tissue evidence="1">Muscle</tissue>
    </source>
</reference>
<evidence type="ECO:0000313" key="1">
    <source>
        <dbReference type="EMBL" id="TNN70593.1"/>
    </source>
</evidence>
<accession>A0A4Z2I037</accession>
<dbReference type="AlphaFoldDB" id="A0A4Z2I037"/>
<sequence>MGLDTVLARKPCADISLKYLKRTRPLVNLELLLLLQVLLQLGLLMLELVDCQSLLLLLEGLDLLKQGVADKLFFLLCSRLLQEGKNKRREKSTARHI</sequence>
<evidence type="ECO:0000313" key="2">
    <source>
        <dbReference type="Proteomes" id="UP000314294"/>
    </source>
</evidence>
<gene>
    <name evidence="1" type="ORF">EYF80_019177</name>
</gene>
<comment type="caution">
    <text evidence="1">The sequence shown here is derived from an EMBL/GenBank/DDBJ whole genome shotgun (WGS) entry which is preliminary data.</text>
</comment>
<proteinExistence type="predicted"/>
<dbReference type="Proteomes" id="UP000314294">
    <property type="component" value="Unassembled WGS sequence"/>
</dbReference>
<protein>
    <submittedName>
        <fullName evidence="1">Uncharacterized protein</fullName>
    </submittedName>
</protein>